<comment type="caution">
    <text evidence="1">The sequence shown here is derived from an EMBL/GenBank/DDBJ whole genome shotgun (WGS) entry which is preliminary data.</text>
</comment>
<dbReference type="AlphaFoldDB" id="A0AA41TZN2"/>
<dbReference type="EMBL" id="JAKFHA010000004">
    <property type="protein sequence ID" value="MCF2527686.1"/>
    <property type="molecule type" value="Genomic_DNA"/>
</dbReference>
<evidence type="ECO:0000313" key="1">
    <source>
        <dbReference type="EMBL" id="MCF2527686.1"/>
    </source>
</evidence>
<accession>A0AA41TZN2</accession>
<evidence type="ECO:0008006" key="3">
    <source>
        <dbReference type="Google" id="ProtNLM"/>
    </source>
</evidence>
<dbReference type="RefSeq" id="WP_235051840.1">
    <property type="nucleotide sequence ID" value="NZ_JAKFHA010000004.1"/>
</dbReference>
<gene>
    <name evidence="1" type="ORF">LZ495_10725</name>
</gene>
<keyword evidence="2" id="KW-1185">Reference proteome</keyword>
<proteinExistence type="predicted"/>
<sequence length="151" mass="17222">MDDFDFLHGTWDVANRKLVTLFDGCTEWDEFPARSVVRPLLDGLGNLDEMSVPTRGWAGATLRLFDLEHKTWSIYWCSSRSGRLEPPVVGGFEAGVGAFQGDDAHEGRPIKVRFAWHVLGADHARWEQRFSADAGETWELNWVMDYHRVAQ</sequence>
<dbReference type="Proteomes" id="UP001165378">
    <property type="component" value="Unassembled WGS sequence"/>
</dbReference>
<reference evidence="1" key="1">
    <citation type="submission" date="2022-01" db="EMBL/GenBank/DDBJ databases">
        <title>Genome-Based Taxonomic Classification of the Phylum Actinobacteria.</title>
        <authorList>
            <person name="Gao Y."/>
        </authorList>
    </citation>
    <scope>NUCLEOTIDE SEQUENCE</scope>
    <source>
        <strain evidence="1">KLBMP 8922</strain>
    </source>
</reference>
<organism evidence="1 2">
    <name type="scientific">Yinghuangia soli</name>
    <dbReference type="NCBI Taxonomy" id="2908204"/>
    <lineage>
        <taxon>Bacteria</taxon>
        <taxon>Bacillati</taxon>
        <taxon>Actinomycetota</taxon>
        <taxon>Actinomycetes</taxon>
        <taxon>Kitasatosporales</taxon>
        <taxon>Streptomycetaceae</taxon>
        <taxon>Yinghuangia</taxon>
    </lineage>
</organism>
<evidence type="ECO:0000313" key="2">
    <source>
        <dbReference type="Proteomes" id="UP001165378"/>
    </source>
</evidence>
<name>A0AA41TZN2_9ACTN</name>
<protein>
    <recommendedName>
        <fullName evidence="3">DUF1579 domain-containing protein</fullName>
    </recommendedName>
</protein>